<reference evidence="1 2" key="1">
    <citation type="submission" date="2018-10" db="EMBL/GenBank/DDBJ databases">
        <title>Genome assembly for a Yunnan-Guizhou Plateau 3E fish, Anabarilius grahami (Regan), and its evolutionary and genetic applications.</title>
        <authorList>
            <person name="Jiang W."/>
        </authorList>
    </citation>
    <scope>NUCLEOTIDE SEQUENCE [LARGE SCALE GENOMIC DNA]</scope>
    <source>
        <strain evidence="1">AG-KIZ</strain>
        <tissue evidence="1">Muscle</tissue>
    </source>
</reference>
<organism evidence="1 2">
    <name type="scientific">Anabarilius grahami</name>
    <name type="common">Kanglang fish</name>
    <name type="synonym">Barilius grahami</name>
    <dbReference type="NCBI Taxonomy" id="495550"/>
    <lineage>
        <taxon>Eukaryota</taxon>
        <taxon>Metazoa</taxon>
        <taxon>Chordata</taxon>
        <taxon>Craniata</taxon>
        <taxon>Vertebrata</taxon>
        <taxon>Euteleostomi</taxon>
        <taxon>Actinopterygii</taxon>
        <taxon>Neopterygii</taxon>
        <taxon>Teleostei</taxon>
        <taxon>Ostariophysi</taxon>
        <taxon>Cypriniformes</taxon>
        <taxon>Xenocyprididae</taxon>
        <taxon>Xenocypridinae</taxon>
        <taxon>Xenocypridinae incertae sedis</taxon>
        <taxon>Anabarilius</taxon>
    </lineage>
</organism>
<accession>A0A3N0YGL5</accession>
<name>A0A3N0YGL5_ANAGA</name>
<dbReference type="Proteomes" id="UP000281406">
    <property type="component" value="Unassembled WGS sequence"/>
</dbReference>
<comment type="caution">
    <text evidence="1">The sequence shown here is derived from an EMBL/GenBank/DDBJ whole genome shotgun (WGS) entry which is preliminary data.</text>
</comment>
<dbReference type="EMBL" id="RJVU01042615">
    <property type="protein sequence ID" value="ROL45011.1"/>
    <property type="molecule type" value="Genomic_DNA"/>
</dbReference>
<sequence length="129" mass="15405">MNLSKAQVNSEDKYAKCGAWRTQQQYDIEASHMRDAHALYNQRDPRMYYMDWIWDRLVWVKPIRLHSHARVFSALSQSGSRYWHSQSLWLSIDRPARHYRVTPWARSEACWELEGMAFILNIHIGHSTV</sequence>
<gene>
    <name evidence="1" type="ORF">DPX16_19951</name>
</gene>
<proteinExistence type="predicted"/>
<protein>
    <submittedName>
        <fullName evidence="1">Uncharacterized protein</fullName>
    </submittedName>
</protein>
<evidence type="ECO:0000313" key="1">
    <source>
        <dbReference type="EMBL" id="ROL45011.1"/>
    </source>
</evidence>
<dbReference type="AlphaFoldDB" id="A0A3N0YGL5"/>
<keyword evidence="2" id="KW-1185">Reference proteome</keyword>
<evidence type="ECO:0000313" key="2">
    <source>
        <dbReference type="Proteomes" id="UP000281406"/>
    </source>
</evidence>